<evidence type="ECO:0000313" key="3">
    <source>
        <dbReference type="EMBL" id="KNE95366.1"/>
    </source>
</evidence>
<dbReference type="InterPro" id="IPR017853">
    <property type="entry name" value="GH"/>
</dbReference>
<reference evidence="4" key="1">
    <citation type="submission" date="2014-03" db="EMBL/GenBank/DDBJ databases">
        <title>The Genome Sequence of Puccinia striiformis f. sp. tritici PST-78.</title>
        <authorList>
            <consortium name="The Broad Institute Genome Sequencing Platform"/>
            <person name="Cuomo C."/>
            <person name="Hulbert S."/>
            <person name="Chen X."/>
            <person name="Walker B."/>
            <person name="Young S.K."/>
            <person name="Zeng Q."/>
            <person name="Gargeya S."/>
            <person name="Fitzgerald M."/>
            <person name="Haas B."/>
            <person name="Abouelleil A."/>
            <person name="Alvarado L."/>
            <person name="Arachchi H.M."/>
            <person name="Berlin A.M."/>
            <person name="Chapman S.B."/>
            <person name="Goldberg J."/>
            <person name="Griggs A."/>
            <person name="Gujja S."/>
            <person name="Hansen M."/>
            <person name="Howarth C."/>
            <person name="Imamovic A."/>
            <person name="Larimer J."/>
            <person name="McCowan C."/>
            <person name="Montmayeur A."/>
            <person name="Murphy C."/>
            <person name="Neiman D."/>
            <person name="Pearson M."/>
            <person name="Priest M."/>
            <person name="Roberts A."/>
            <person name="Saif S."/>
            <person name="Shea T."/>
            <person name="Sisk P."/>
            <person name="Sykes S."/>
            <person name="Wortman J."/>
            <person name="Nusbaum C."/>
            <person name="Birren B."/>
        </authorList>
    </citation>
    <scope>NUCLEOTIDE SEQUENCE [LARGE SCALE GENOMIC DNA]</scope>
    <source>
        <strain evidence="4">race PST-78</strain>
    </source>
</reference>
<dbReference type="InterPro" id="IPR052974">
    <property type="entry name" value="GH79_Enzymes"/>
</dbReference>
<dbReference type="Gene3D" id="3.20.20.80">
    <property type="entry name" value="Glycosidases"/>
    <property type="match status" value="1"/>
</dbReference>
<evidence type="ECO:0000259" key="2">
    <source>
        <dbReference type="Pfam" id="PF16862"/>
    </source>
</evidence>
<keyword evidence="4" id="KW-1185">Reference proteome</keyword>
<keyword evidence="1" id="KW-0732">Signal</keyword>
<dbReference type="OrthoDB" id="2831684at2759"/>
<name>A0A0L0V843_9BASI</name>
<gene>
    <name evidence="3" type="ORF">PSTG_11350</name>
</gene>
<dbReference type="AlphaFoldDB" id="A0A0L0V843"/>
<dbReference type="PANTHER" id="PTHR36183:SF2">
    <property type="entry name" value="BETA-GLUCURONIDASE C-TERMINAL DOMAIN-CONTAINING PROTEIN"/>
    <property type="match status" value="1"/>
</dbReference>
<dbReference type="EMBL" id="AJIL01000098">
    <property type="protein sequence ID" value="KNE95366.1"/>
    <property type="molecule type" value="Genomic_DNA"/>
</dbReference>
<dbReference type="STRING" id="1165861.A0A0L0V843"/>
<feature type="chain" id="PRO_5005548910" description="Beta-glucuronidase C-terminal domain-containing protein" evidence="1">
    <location>
        <begin position="23"/>
        <end position="501"/>
    </location>
</feature>
<accession>A0A0L0V843</accession>
<dbReference type="PANTHER" id="PTHR36183">
    <property type="entry name" value="BETA-GLUCURONIDASE"/>
    <property type="match status" value="1"/>
</dbReference>
<dbReference type="SUPFAM" id="SSF51445">
    <property type="entry name" value="(Trans)glycosidases"/>
    <property type="match status" value="1"/>
</dbReference>
<sequence length="501" mass="54301">MMQAWLLILPTFCRLQLKLVGAAAAGSGPINLSFDKHSTPVRIGSPNPFGLSLEFVDFPSYMTAVVQTNQCLLNLEAANGVAPPIRIGGTTQDRATYDPNQKDPVLFVMPPGEKVAQKVTFGPAFIDLASRLKGATTLGLNRQQGDKNNAGLAALAAVQKMKNLYALELGNEPNFWDPQSPEVGGKPWTPEADAASQIQWQQAISQQVKLSSIIQAGVFFSPAPFSVQNLAPKEGNSLQFVKSFGGHSYPQSACGNSQTSLPDLVNHAKVVSFVKQYQPEVLAAKSVKKPYFFSESNSAICGGSPTISATFGAGLWSMDFMFQSLLLGVDGVFFHLRNNGPYSFWNQTLVSPTYYGAYFSTLALREATHISTLETSNPDVVLYAFFRCQRAVRLVVYHSGFLDGKAAAEPAPVTVKIDRLPSDVKKVRLLRLTAKNSFIGQGGPGAGQVQIGGGYFDNATCKITAQPKYETLTSTGNRLEFPIRKSQAVMIELDRQIPKKC</sequence>
<organism evidence="3 4">
    <name type="scientific">Puccinia striiformis f. sp. tritici PST-78</name>
    <dbReference type="NCBI Taxonomy" id="1165861"/>
    <lineage>
        <taxon>Eukaryota</taxon>
        <taxon>Fungi</taxon>
        <taxon>Dikarya</taxon>
        <taxon>Basidiomycota</taxon>
        <taxon>Pucciniomycotina</taxon>
        <taxon>Pucciniomycetes</taxon>
        <taxon>Pucciniales</taxon>
        <taxon>Pucciniaceae</taxon>
        <taxon>Puccinia</taxon>
    </lineage>
</organism>
<feature type="domain" description="Beta-glucuronidase C-terminal" evidence="2">
    <location>
        <begin position="383"/>
        <end position="490"/>
    </location>
</feature>
<protein>
    <recommendedName>
        <fullName evidence="2">Beta-glucuronidase C-terminal domain-containing protein</fullName>
    </recommendedName>
</protein>
<evidence type="ECO:0000256" key="1">
    <source>
        <dbReference type="SAM" id="SignalP"/>
    </source>
</evidence>
<dbReference type="Proteomes" id="UP000054564">
    <property type="component" value="Unassembled WGS sequence"/>
</dbReference>
<dbReference type="Pfam" id="PF16862">
    <property type="entry name" value="Glyco_hydro_79C"/>
    <property type="match status" value="1"/>
</dbReference>
<dbReference type="InterPro" id="IPR031728">
    <property type="entry name" value="GlcAase_C"/>
</dbReference>
<comment type="caution">
    <text evidence="3">The sequence shown here is derived from an EMBL/GenBank/DDBJ whole genome shotgun (WGS) entry which is preliminary data.</text>
</comment>
<evidence type="ECO:0000313" key="4">
    <source>
        <dbReference type="Proteomes" id="UP000054564"/>
    </source>
</evidence>
<feature type="signal peptide" evidence="1">
    <location>
        <begin position="1"/>
        <end position="22"/>
    </location>
</feature>
<proteinExistence type="predicted"/>